<protein>
    <recommendedName>
        <fullName evidence="4">DUF3971 domain-containing protein</fullName>
    </recommendedName>
</protein>
<keyword evidence="1" id="KW-0472">Membrane</keyword>
<dbReference type="AlphaFoldDB" id="A0A4S8P6L3"/>
<reference evidence="2 3" key="1">
    <citation type="submission" date="2019-04" db="EMBL/GenBank/DDBJ databases">
        <title>Genome sequence of strain shin9-1.</title>
        <authorList>
            <person name="Gao J."/>
            <person name="Sun J."/>
        </authorList>
    </citation>
    <scope>NUCLEOTIDE SEQUENCE [LARGE SCALE GENOMIC DNA]</scope>
    <source>
        <strain evidence="3">shin9-1</strain>
    </source>
</reference>
<comment type="caution">
    <text evidence="2">The sequence shown here is derived from an EMBL/GenBank/DDBJ whole genome shotgun (WGS) entry which is preliminary data.</text>
</comment>
<evidence type="ECO:0008006" key="4">
    <source>
        <dbReference type="Google" id="ProtNLM"/>
    </source>
</evidence>
<keyword evidence="1" id="KW-0812">Transmembrane</keyword>
<evidence type="ECO:0000313" key="2">
    <source>
        <dbReference type="EMBL" id="THV25031.1"/>
    </source>
</evidence>
<sequence length="1135" mass="122206">MSEIRGEKLRFRKRDIVPLHALPSAQAEDPLIVHCPPPKRSVARRLVRVLAGFVGLWLVVILGVYTVVESGALDSSLAARATAALNDAVGPDLRADVGSAAIRFSNGFEVAVEAQNVRLFDSVKQQQIALTQSVRIILDPFALLGGRVAIREVASDGIMLDARLLPAREPMDMSEFRIDAIPVGFETAFAELERIQGIIERGGLDRIRLGGLEIATTSVSGRPLVLGIDDVALERAEDGALSIFGAISVNGEQTELTALTTVVDGKPQALTMRIEDFRVTPFLLRRSSVGEARQGIDGSAEFLLNAKRAAEGVPPSLGLAINVRDATFYSDGQDQSLDEATLNLQYDFSKRTIELAQSQARLGEVTLPVTGGLIDLDRLPEGKSYPKGFGIDLVVAEGRANVPAANEPPVPFFMKAYGRYLPADKRLQLDQLDVSAPGGGMKGKLAMRFGGTGPEVRFNAVFEEIETTVVKQLWPYWIADKPRKWVLGNLFGGRVPRGTVDVFIPQNRLSIDPQPVRLDENELKIGFDVEDARINVTGEIAPLRDVYGRFDMSGGKIDVAVRSAGSYFPSGRTVLLENSAFAIANAYDKPLMADMDLNLAGSADSVAELISFRPIGALQRTGFKVDDFAGKVTGNVKLRLGLIADQSPPPPVWTAAAALENVDILKPFDGREVRAFNGKIDVDPALARIEGEAKVADVPMNIRMVEPVDKEAGVKSERVVSAKLDNAAREKLVPGIGDLIEGPIAVELTRLDDQKQAVSVDLRNANLTFPWVGWSKGQSIGAKATFELSSVDGTQRIDKFELDGEGFGIKGDLVLNKDGLQSANFGRVRLSPEDDVAIKISQQKGRYNVTATGASFDARSLISSLKTPSPSGGKKGSSTALRLEAQLDRVIGFGGEVLSGASLIYSGKGSRISLLDFSGVTGRGQALVAKLRTEDEKRQLTMTSSDAGAVVRFIDVYNRLSGGLANLKMTEVREGAWAGGFDMRNFSVDNEERLQSIVSTPAGANGQSLNTAVKRDIDVRSARFQRAFARLAVVDGSLSVENGIVRGEQVGASFQGIIRDPKGRIDLTGTFMPAYGLNRLFGELPVIGLILGNGRDRGLLGITFKLTGPTAKPNLVINPLSIIAPGVFRQVFEFR</sequence>
<evidence type="ECO:0000256" key="1">
    <source>
        <dbReference type="SAM" id="Phobius"/>
    </source>
</evidence>
<organism evidence="2 3">
    <name type="scientific">Peteryoungia ipomoeae</name>
    <dbReference type="NCBI Taxonomy" id="1210932"/>
    <lineage>
        <taxon>Bacteria</taxon>
        <taxon>Pseudomonadati</taxon>
        <taxon>Pseudomonadota</taxon>
        <taxon>Alphaproteobacteria</taxon>
        <taxon>Hyphomicrobiales</taxon>
        <taxon>Rhizobiaceae</taxon>
        <taxon>Peteryoungia</taxon>
    </lineage>
</organism>
<keyword evidence="1" id="KW-1133">Transmembrane helix</keyword>
<evidence type="ECO:0000313" key="3">
    <source>
        <dbReference type="Proteomes" id="UP000308828"/>
    </source>
</evidence>
<dbReference type="RefSeq" id="WP_136596877.1">
    <property type="nucleotide sequence ID" value="NZ_STGV01000001.1"/>
</dbReference>
<dbReference type="EMBL" id="STGV01000001">
    <property type="protein sequence ID" value="THV25031.1"/>
    <property type="molecule type" value="Genomic_DNA"/>
</dbReference>
<proteinExistence type="predicted"/>
<keyword evidence="3" id="KW-1185">Reference proteome</keyword>
<accession>A0A4S8P6L3</accession>
<dbReference type="OrthoDB" id="7161641at2"/>
<feature type="transmembrane region" description="Helical" evidence="1">
    <location>
        <begin position="46"/>
        <end position="68"/>
    </location>
</feature>
<gene>
    <name evidence="2" type="ORF">FAA97_02145</name>
</gene>
<name>A0A4S8P6L3_9HYPH</name>
<dbReference type="Proteomes" id="UP000308828">
    <property type="component" value="Unassembled WGS sequence"/>
</dbReference>